<dbReference type="Proteomes" id="UP000199283">
    <property type="component" value="Unassembled WGS sequence"/>
</dbReference>
<gene>
    <name evidence="2" type="ORF">SAMN04488526_1249</name>
</gene>
<dbReference type="AlphaFoldDB" id="A0A1H7J2Z8"/>
<dbReference type="EMBL" id="FNZQ01000001">
    <property type="protein sequence ID" value="SEK69099.1"/>
    <property type="molecule type" value="Genomic_DNA"/>
</dbReference>
<reference evidence="2 3" key="1">
    <citation type="submission" date="2016-10" db="EMBL/GenBank/DDBJ databases">
        <authorList>
            <person name="de Groot N.N."/>
        </authorList>
    </citation>
    <scope>NUCLEOTIDE SEQUENCE [LARGE SCALE GENOMIC DNA]</scope>
    <source>
        <strain evidence="2 3">DSM 14858</strain>
    </source>
</reference>
<keyword evidence="3" id="KW-1185">Reference proteome</keyword>
<dbReference type="Pfam" id="PF06568">
    <property type="entry name" value="YjiS-like"/>
    <property type="match status" value="1"/>
</dbReference>
<dbReference type="RefSeq" id="WP_092760706.1">
    <property type="nucleotide sequence ID" value="NZ_FNZQ01000001.1"/>
</dbReference>
<evidence type="ECO:0000313" key="3">
    <source>
        <dbReference type="Proteomes" id="UP000199283"/>
    </source>
</evidence>
<organism evidence="2 3">
    <name type="scientific">Jannaschia helgolandensis</name>
    <dbReference type="NCBI Taxonomy" id="188906"/>
    <lineage>
        <taxon>Bacteria</taxon>
        <taxon>Pseudomonadati</taxon>
        <taxon>Pseudomonadota</taxon>
        <taxon>Alphaproteobacteria</taxon>
        <taxon>Rhodobacterales</taxon>
        <taxon>Roseobacteraceae</taxon>
        <taxon>Jannaschia</taxon>
    </lineage>
</organism>
<dbReference type="InterPro" id="IPR009506">
    <property type="entry name" value="YjiS-like"/>
</dbReference>
<protein>
    <submittedName>
        <fullName evidence="2">Uncharacterized conserved protein YjiS, DUF1127 family</fullName>
    </submittedName>
</protein>
<proteinExistence type="predicted"/>
<dbReference type="OrthoDB" id="8116725at2"/>
<sequence length="64" mass="7300">MATFDVFTPARPAPATGMFTAMLGRFISWNDRRVTVKMLNGLTDRELNDIGLERANIASWSRRR</sequence>
<feature type="domain" description="YjiS-like" evidence="1">
    <location>
        <begin position="25"/>
        <end position="57"/>
    </location>
</feature>
<accession>A0A1H7J2Z8</accession>
<name>A0A1H7J2Z8_9RHOB</name>
<evidence type="ECO:0000313" key="2">
    <source>
        <dbReference type="EMBL" id="SEK69099.1"/>
    </source>
</evidence>
<evidence type="ECO:0000259" key="1">
    <source>
        <dbReference type="Pfam" id="PF06568"/>
    </source>
</evidence>
<dbReference type="STRING" id="188906.SAMN04488526_1249"/>